<dbReference type="InterPro" id="IPR047112">
    <property type="entry name" value="RecG/Mfd"/>
</dbReference>
<dbReference type="PROSITE" id="PS51194">
    <property type="entry name" value="HELICASE_CTER"/>
    <property type="match status" value="1"/>
</dbReference>
<dbReference type="SMART" id="SM00487">
    <property type="entry name" value="DEXDc"/>
    <property type="match status" value="1"/>
</dbReference>
<dbReference type="InterPro" id="IPR014001">
    <property type="entry name" value="Helicase_ATP-bd"/>
</dbReference>
<feature type="compositionally biased region" description="Low complexity" evidence="8">
    <location>
        <begin position="623"/>
        <end position="633"/>
    </location>
</feature>
<reference evidence="11 12" key="1">
    <citation type="submission" date="2018-09" db="EMBL/GenBank/DDBJ databases">
        <title>Characterization of the phylogenetic diversity of five novel species belonging to the genus Bifidobacterium.</title>
        <authorList>
            <person name="Lugli G.A."/>
            <person name="Duranti S."/>
            <person name="Milani C."/>
        </authorList>
    </citation>
    <scope>NUCLEOTIDE SEQUENCE [LARGE SCALE GENOMIC DNA]</scope>
    <source>
        <strain evidence="11 12">2033B</strain>
    </source>
</reference>
<keyword evidence="4 11" id="KW-0347">Helicase</keyword>
<evidence type="ECO:0000256" key="7">
    <source>
        <dbReference type="ARBA" id="ARBA00023204"/>
    </source>
</evidence>
<name>A0A430FW90_9BIFI</name>
<feature type="compositionally biased region" description="Low complexity" evidence="8">
    <location>
        <begin position="230"/>
        <end position="247"/>
    </location>
</feature>
<dbReference type="PROSITE" id="PS51192">
    <property type="entry name" value="HELICASE_ATP_BIND_1"/>
    <property type="match status" value="1"/>
</dbReference>
<dbReference type="InterPro" id="IPR001650">
    <property type="entry name" value="Helicase_C-like"/>
</dbReference>
<dbReference type="GO" id="GO:0003677">
    <property type="term" value="F:DNA binding"/>
    <property type="evidence" value="ECO:0007669"/>
    <property type="project" value="UniProtKB-KW"/>
</dbReference>
<feature type="region of interest" description="Disordered" evidence="8">
    <location>
        <begin position="608"/>
        <end position="633"/>
    </location>
</feature>
<evidence type="ECO:0000256" key="8">
    <source>
        <dbReference type="SAM" id="MobiDB-lite"/>
    </source>
</evidence>
<dbReference type="OrthoDB" id="9804325at2"/>
<dbReference type="PANTHER" id="PTHR47964">
    <property type="entry name" value="ATP-DEPENDENT DNA HELICASE HOMOLOG RECG, CHLOROPLASTIC"/>
    <property type="match status" value="1"/>
</dbReference>
<evidence type="ECO:0000256" key="2">
    <source>
        <dbReference type="ARBA" id="ARBA00022763"/>
    </source>
</evidence>
<evidence type="ECO:0000259" key="9">
    <source>
        <dbReference type="PROSITE" id="PS51192"/>
    </source>
</evidence>
<feature type="domain" description="Helicase ATP-binding" evidence="9">
    <location>
        <begin position="364"/>
        <end position="562"/>
    </location>
</feature>
<dbReference type="SMART" id="SM00490">
    <property type="entry name" value="HELICc"/>
    <property type="match status" value="1"/>
</dbReference>
<keyword evidence="5" id="KW-0067">ATP-binding</keyword>
<evidence type="ECO:0000256" key="4">
    <source>
        <dbReference type="ARBA" id="ARBA00022806"/>
    </source>
</evidence>
<dbReference type="GO" id="GO:0003678">
    <property type="term" value="F:DNA helicase activity"/>
    <property type="evidence" value="ECO:0007669"/>
    <property type="project" value="TreeGrafter"/>
</dbReference>
<dbReference type="Gene3D" id="3.40.50.300">
    <property type="entry name" value="P-loop containing nucleotide triphosphate hydrolases"/>
    <property type="match status" value="2"/>
</dbReference>
<evidence type="ECO:0000256" key="1">
    <source>
        <dbReference type="ARBA" id="ARBA00022741"/>
    </source>
</evidence>
<dbReference type="CDD" id="cd04488">
    <property type="entry name" value="RecG_wedge_OBF"/>
    <property type="match status" value="1"/>
</dbReference>
<keyword evidence="2" id="KW-0227">DNA damage</keyword>
<gene>
    <name evidence="11" type="ORF">D2E24_0252</name>
</gene>
<evidence type="ECO:0000259" key="10">
    <source>
        <dbReference type="PROSITE" id="PS51194"/>
    </source>
</evidence>
<dbReference type="EMBL" id="QXGK01000002">
    <property type="protein sequence ID" value="RSX58374.1"/>
    <property type="molecule type" value="Genomic_DNA"/>
</dbReference>
<keyword evidence="1" id="KW-0547">Nucleotide-binding</keyword>
<keyword evidence="3" id="KW-0378">Hydrolase</keyword>
<dbReference type="Pfam" id="PF19833">
    <property type="entry name" value="RecG_dom3_C"/>
    <property type="match status" value="1"/>
</dbReference>
<evidence type="ECO:0000256" key="5">
    <source>
        <dbReference type="ARBA" id="ARBA00022840"/>
    </source>
</evidence>
<dbReference type="RefSeq" id="WP_125967535.1">
    <property type="nucleotide sequence ID" value="NZ_QXGK01000002.1"/>
</dbReference>
<evidence type="ECO:0000313" key="11">
    <source>
        <dbReference type="EMBL" id="RSX58374.1"/>
    </source>
</evidence>
<dbReference type="InterPro" id="IPR027417">
    <property type="entry name" value="P-loop_NTPase"/>
</dbReference>
<dbReference type="InterPro" id="IPR011545">
    <property type="entry name" value="DEAD/DEAH_box_helicase_dom"/>
</dbReference>
<feature type="region of interest" description="Disordered" evidence="8">
    <location>
        <begin position="223"/>
        <end position="247"/>
    </location>
</feature>
<protein>
    <submittedName>
        <fullName evidence="11">ATP-dependent DNA helicase RecG</fullName>
    </submittedName>
</protein>
<dbReference type="GO" id="GO:0005524">
    <property type="term" value="F:ATP binding"/>
    <property type="evidence" value="ECO:0007669"/>
    <property type="project" value="UniProtKB-KW"/>
</dbReference>
<dbReference type="InterPro" id="IPR045562">
    <property type="entry name" value="RecG_dom3_C"/>
</dbReference>
<dbReference type="Proteomes" id="UP000287470">
    <property type="component" value="Unassembled WGS sequence"/>
</dbReference>
<accession>A0A430FW90</accession>
<dbReference type="PANTHER" id="PTHR47964:SF1">
    <property type="entry name" value="ATP-DEPENDENT DNA HELICASE HOMOLOG RECG, CHLOROPLASTIC"/>
    <property type="match status" value="1"/>
</dbReference>
<feature type="domain" description="Helicase C-terminal" evidence="10">
    <location>
        <begin position="640"/>
        <end position="790"/>
    </location>
</feature>
<keyword evidence="12" id="KW-1185">Reference proteome</keyword>
<comment type="caution">
    <text evidence="11">The sequence shown here is derived from an EMBL/GenBank/DDBJ whole genome shotgun (WGS) entry which is preliminary data.</text>
</comment>
<dbReference type="GO" id="GO:0006281">
    <property type="term" value="P:DNA repair"/>
    <property type="evidence" value="ECO:0007669"/>
    <property type="project" value="UniProtKB-KW"/>
</dbReference>
<dbReference type="GO" id="GO:0016787">
    <property type="term" value="F:hydrolase activity"/>
    <property type="evidence" value="ECO:0007669"/>
    <property type="project" value="UniProtKB-KW"/>
</dbReference>
<dbReference type="SUPFAM" id="SSF50249">
    <property type="entry name" value="Nucleic acid-binding proteins"/>
    <property type="match status" value="1"/>
</dbReference>
<sequence length="862" mass="90734">MGITMDTSVSSLLTNKRRVGALKALGIVTVGDALTYYPFRVSPPVPARALREARVGEAMAFAAVVRESRVIPMNGRRGFRLVATVDDAAFAASRRIPGSSAELVFFSGRKSFIDWTAMRLRVGATVVIAGQPSEYNGRLQFTHPQIVTVAPQSVGGADAAGGESAMFIPATSSLRHDADDVRTGLERVCRPRPVYHATSRISSDHIHETIVGFLRALADGNGADDGAGPAGPADPAGPSAPGASAAAGFADDDALRPRPVPSAAVLPDILPERVRAERGLMHRSDAFAAIHDPDTTAEFDRAIATMRYEEAFICQTALLRARRDAQDSAAEPCADTALRDRFIASLPFDLTAGQRAVVDDIAADMAADRPMQRLLQGEVGSGKTVVALAAMLQAVGSGRQAVLVAPTQVLAEQHHATICRMIAALGAPADGGEGGDTVVSAGTRAAGRTGRAADPHARDIPDIPVILLTGGMKLAARRRALAQTASGTPCIVVATHAAFSKTFQAPNLALAVIDEQHRFGVEQRESLRAKSDRSPHLLVMTATPIPRTAAMTWFGDLDISWLTELPGGRKPIRTVVVPEADSHTMGRMFAHLRRRIDAGERAYIVCPRIDPDTDPDADDAPDGRAAAADDGTADGIGVYDESDAYAGLEAGVTDQPTRPPLHAVSEIAARLQSLPQFAGIRFATLTGRDDDATKQQVMASFADGDTPVLVATTVIEVGVDVPEASCIVIFDADRYGLSQLHQLRGRVGRGGTNSWAFLISRAEPATPAEARLGVIQGTLDGAEIAQADLEFRGAGDVLGDAQSGGKSSLKLLRVVKDADLIADARTRAAALLAADPDLHGETQLAGAVLDFTRGNETFLTSN</sequence>
<keyword evidence="7" id="KW-0234">DNA repair</keyword>
<organism evidence="11 12">
    <name type="scientific">Bifidobacterium samirii</name>
    <dbReference type="NCBI Taxonomy" id="2306974"/>
    <lineage>
        <taxon>Bacteria</taxon>
        <taxon>Bacillati</taxon>
        <taxon>Actinomycetota</taxon>
        <taxon>Actinomycetes</taxon>
        <taxon>Bifidobacteriales</taxon>
        <taxon>Bifidobacteriaceae</taxon>
        <taxon>Bifidobacterium</taxon>
    </lineage>
</organism>
<dbReference type="Gene3D" id="2.40.50.140">
    <property type="entry name" value="Nucleic acid-binding proteins"/>
    <property type="match status" value="1"/>
</dbReference>
<dbReference type="AlphaFoldDB" id="A0A430FW90"/>
<keyword evidence="6" id="KW-0238">DNA-binding</keyword>
<dbReference type="Pfam" id="PF00270">
    <property type="entry name" value="DEAD"/>
    <property type="match status" value="2"/>
</dbReference>
<dbReference type="SUPFAM" id="SSF52540">
    <property type="entry name" value="P-loop containing nucleoside triphosphate hydrolases"/>
    <property type="match status" value="2"/>
</dbReference>
<evidence type="ECO:0000256" key="6">
    <source>
        <dbReference type="ARBA" id="ARBA00023125"/>
    </source>
</evidence>
<dbReference type="InterPro" id="IPR012340">
    <property type="entry name" value="NA-bd_OB-fold"/>
</dbReference>
<dbReference type="Pfam" id="PF00271">
    <property type="entry name" value="Helicase_C"/>
    <property type="match status" value="1"/>
</dbReference>
<proteinExistence type="predicted"/>
<evidence type="ECO:0000313" key="12">
    <source>
        <dbReference type="Proteomes" id="UP000287470"/>
    </source>
</evidence>
<evidence type="ECO:0000256" key="3">
    <source>
        <dbReference type="ARBA" id="ARBA00022801"/>
    </source>
</evidence>